<sequence length="75" mass="8146">MLVAIARFAWSGASPRRAGRVTGTSGRAVAGLFHKHASDLRRCTRVTLVKAEGALDTWRSKSARPLFTHITVLLS</sequence>
<organism evidence="1 2">
    <name type="scientific">Candidatus Protofrankia datiscae</name>
    <dbReference type="NCBI Taxonomy" id="2716812"/>
    <lineage>
        <taxon>Bacteria</taxon>
        <taxon>Bacillati</taxon>
        <taxon>Actinomycetota</taxon>
        <taxon>Actinomycetes</taxon>
        <taxon>Frankiales</taxon>
        <taxon>Frankiaceae</taxon>
        <taxon>Protofrankia</taxon>
    </lineage>
</organism>
<evidence type="ECO:0000313" key="1">
    <source>
        <dbReference type="EMBL" id="AEH11541.1"/>
    </source>
</evidence>
<accession>F8AXW9</accession>
<dbReference type="EMBL" id="CP002801">
    <property type="protein sequence ID" value="AEH11541.1"/>
    <property type="molecule type" value="Genomic_DNA"/>
</dbReference>
<proteinExistence type="predicted"/>
<keyword evidence="2" id="KW-1185">Reference proteome</keyword>
<reference evidence="1 2" key="1">
    <citation type="submission" date="2011-05" db="EMBL/GenBank/DDBJ databases">
        <title>Complete sequence of chromosome of Frankia symbiont of Datisca glomerata.</title>
        <authorList>
            <consortium name="US DOE Joint Genome Institute"/>
            <person name="Lucas S."/>
            <person name="Han J."/>
            <person name="Lapidus A."/>
            <person name="Cheng J.-F."/>
            <person name="Goodwin L."/>
            <person name="Pitluck S."/>
            <person name="Peters L."/>
            <person name="Mikhailova N."/>
            <person name="Chertkov O."/>
            <person name="Teshima H."/>
            <person name="Han C."/>
            <person name="Tapia R."/>
            <person name="Land M."/>
            <person name="Hauser L."/>
            <person name="Kyrpides N."/>
            <person name="Ivanova N."/>
            <person name="Pagani I."/>
            <person name="Berry A."/>
            <person name="Pawlowski K."/>
            <person name="Persson T."/>
            <person name="Vanden Heuvel B."/>
            <person name="Benson D."/>
            <person name="Woyke T."/>
        </authorList>
    </citation>
    <scope>NUCLEOTIDE SEQUENCE [LARGE SCALE GENOMIC DNA]</scope>
    <source>
        <strain evidence="2">4085684</strain>
    </source>
</reference>
<dbReference type="AlphaFoldDB" id="F8AXW9"/>
<evidence type="ECO:0000313" key="2">
    <source>
        <dbReference type="Proteomes" id="UP000001549"/>
    </source>
</evidence>
<gene>
    <name evidence="1" type="ordered locus">FsymDg_4281</name>
</gene>
<dbReference type="KEGG" id="fsy:FsymDg_4281"/>
<dbReference type="Proteomes" id="UP000001549">
    <property type="component" value="Chromosome"/>
</dbReference>
<protein>
    <submittedName>
        <fullName evidence="1">Uncharacterized protein</fullName>
    </submittedName>
</protein>
<dbReference type="STRING" id="656024.FsymDg_4281"/>
<name>F8AXW9_9ACTN</name>
<dbReference type="HOGENOM" id="CLU_2665757_0_0_11"/>